<evidence type="ECO:0000259" key="2">
    <source>
        <dbReference type="Pfam" id="PF01370"/>
    </source>
</evidence>
<dbReference type="Pfam" id="PF01370">
    <property type="entry name" value="Epimerase"/>
    <property type="match status" value="1"/>
</dbReference>
<evidence type="ECO:0000256" key="1">
    <source>
        <dbReference type="ARBA" id="ARBA00007637"/>
    </source>
</evidence>
<sequence length="306" mass="34773">MKHILLTGATGFLGSHLLEALLRQGYLVTILKRSTSDTWRIKHLLDSVTAYDVDVQPLEEAFKPKKVDAVIHTACSYGKNRESVSGVYDSNVVFPLRIAETAIQYNVQAFINTDSFFVKSGLPNGYMAPYVASKRHIWECLRVFFPLLKVVNMRLEHVYGPNDNADKFVAWLSDQYINCSEERTKVQLSSCRQIRDFVSVYDVVKAYRQVLLNLDRIKSGVVYEVGSGIGTTVKEFVINLHNIFTDLNYASVDLEFDSSRDRKGEIPKSVGDNYELKKIGWMPEVDLNRGISELVMSKVRCHEKGM</sequence>
<organism evidence="3 4">
    <name type="scientific">Prosthecochloris vibrioformis</name>
    <name type="common">Chlorobium vibrioforme</name>
    <dbReference type="NCBI Taxonomy" id="1098"/>
    <lineage>
        <taxon>Bacteria</taxon>
        <taxon>Pseudomonadati</taxon>
        <taxon>Chlorobiota</taxon>
        <taxon>Chlorobiia</taxon>
        <taxon>Chlorobiales</taxon>
        <taxon>Chlorobiaceae</taxon>
        <taxon>Prosthecochloris</taxon>
    </lineage>
</organism>
<dbReference type="PANTHER" id="PTHR43000">
    <property type="entry name" value="DTDP-D-GLUCOSE 4,6-DEHYDRATASE-RELATED"/>
    <property type="match status" value="1"/>
</dbReference>
<comment type="caution">
    <text evidence="3">The sequence shown here is derived from an EMBL/GenBank/DDBJ whole genome shotgun (WGS) entry which is preliminary data.</text>
</comment>
<keyword evidence="4" id="KW-1185">Reference proteome</keyword>
<dbReference type="InterPro" id="IPR001509">
    <property type="entry name" value="Epimerase_deHydtase"/>
</dbReference>
<gene>
    <name evidence="3" type="ORF">FGF68_04335</name>
</gene>
<protein>
    <submittedName>
        <fullName evidence="3">NAD-dependent epimerase/dehydratase family protein</fullName>
    </submittedName>
</protein>
<dbReference type="Gene3D" id="3.40.50.720">
    <property type="entry name" value="NAD(P)-binding Rossmann-like Domain"/>
    <property type="match status" value="1"/>
</dbReference>
<dbReference type="RefSeq" id="WP_139626361.1">
    <property type="nucleotide sequence ID" value="NZ_VDCI01000002.1"/>
</dbReference>
<proteinExistence type="inferred from homology"/>
<reference evidence="3 4" key="1">
    <citation type="submission" date="2019-05" db="EMBL/GenBank/DDBJ databases">
        <title>Draft Whole-Genome sequence of the green sulfur bacterium Prosthecochloris vibrioformis DSM 260.</title>
        <authorList>
            <person name="Meyer T.E."/>
            <person name="Kyndt J.A."/>
        </authorList>
    </citation>
    <scope>NUCLEOTIDE SEQUENCE [LARGE SCALE GENOMIC DNA]</scope>
    <source>
        <strain evidence="3 4">DSM 260</strain>
    </source>
</reference>
<dbReference type="AlphaFoldDB" id="A0A5C4S1V3"/>
<comment type="similarity">
    <text evidence="1">Belongs to the NAD(P)-dependent epimerase/dehydratase family.</text>
</comment>
<evidence type="ECO:0000313" key="4">
    <source>
        <dbReference type="Proteomes" id="UP000309544"/>
    </source>
</evidence>
<accession>A0A5C4S1V3</accession>
<dbReference type="Proteomes" id="UP000309544">
    <property type="component" value="Unassembled WGS sequence"/>
</dbReference>
<name>A0A5C4S1V3_PROVB</name>
<evidence type="ECO:0000313" key="3">
    <source>
        <dbReference type="EMBL" id="TNJ37440.1"/>
    </source>
</evidence>
<dbReference type="InterPro" id="IPR036291">
    <property type="entry name" value="NAD(P)-bd_dom_sf"/>
</dbReference>
<dbReference type="EMBL" id="VDCI01000002">
    <property type="protein sequence ID" value="TNJ37440.1"/>
    <property type="molecule type" value="Genomic_DNA"/>
</dbReference>
<feature type="domain" description="NAD-dependent epimerase/dehydratase" evidence="2">
    <location>
        <begin position="4"/>
        <end position="226"/>
    </location>
</feature>
<dbReference type="SUPFAM" id="SSF51735">
    <property type="entry name" value="NAD(P)-binding Rossmann-fold domains"/>
    <property type="match status" value="1"/>
</dbReference>